<dbReference type="Proteomes" id="UP000472355">
    <property type="component" value="Unassembled WGS sequence"/>
</dbReference>
<protein>
    <submittedName>
        <fullName evidence="2">Stage III sporulation protein AD</fullName>
    </submittedName>
</protein>
<evidence type="ECO:0000313" key="6">
    <source>
        <dbReference type="Proteomes" id="UP000473681"/>
    </source>
</evidence>
<dbReference type="Proteomes" id="UP000473681">
    <property type="component" value="Unassembled WGS sequence"/>
</dbReference>
<sequence>MLIVKVVGLAFVGLFLTLIFKNSKSEMTTFISLAVGTLILLFMIGQVQEIITFLKTVADRANIDTFYIGVILKILAIAYLASFTSELCKDAGASSIATKVEFSGKIMILVLAIPILMAVLNSILQIM</sequence>
<dbReference type="RefSeq" id="WP_012424476.1">
    <property type="nucleotide sequence ID" value="NZ_CP010520.1"/>
</dbReference>
<dbReference type="NCBIfam" id="TIGR02849">
    <property type="entry name" value="spore_III_AD"/>
    <property type="match status" value="1"/>
</dbReference>
<name>A0A093VZZ9_CLOBO</name>
<feature type="transmembrane region" description="Helical" evidence="1">
    <location>
        <begin position="66"/>
        <end position="84"/>
    </location>
</feature>
<reference evidence="6 7" key="2">
    <citation type="submission" date="2019-04" db="EMBL/GenBank/DDBJ databases">
        <title>Genome sequencing of Clostridium botulinum Groups I-IV and Clostridium butyricum.</title>
        <authorList>
            <person name="Brunt J."/>
            <person name="Van Vliet A.H.M."/>
            <person name="Stringer S.C."/>
            <person name="Carter A.T."/>
            <person name="Peck M.W."/>
        </authorList>
    </citation>
    <scope>NUCLEOTIDE SEQUENCE [LARGE SCALE GENOMIC DNA]</scope>
    <source>
        <strain evidence="3 7">1605</strain>
        <strain evidence="4 6">CB-K-33E</strain>
    </source>
</reference>
<evidence type="ECO:0000313" key="5">
    <source>
        <dbReference type="Proteomes" id="UP000472355"/>
    </source>
</evidence>
<evidence type="ECO:0000313" key="2">
    <source>
        <dbReference type="EMBL" id="NFA41039.1"/>
    </source>
</evidence>
<dbReference type="EMBL" id="SWVK01000001">
    <property type="protein sequence ID" value="NFN33624.1"/>
    <property type="molecule type" value="Genomic_DNA"/>
</dbReference>
<accession>A0A093VZZ9</accession>
<gene>
    <name evidence="2" type="primary">spoIIIAD</name>
    <name evidence="2" type="ORF">EXM65_00280</name>
    <name evidence="3" type="ORF">FC774_02420</name>
    <name evidence="4" type="ORF">FDB51_00465</name>
</gene>
<proteinExistence type="predicted"/>
<keyword evidence="1" id="KW-1133">Transmembrane helix</keyword>
<evidence type="ECO:0000256" key="1">
    <source>
        <dbReference type="SAM" id="Phobius"/>
    </source>
</evidence>
<dbReference type="Pfam" id="PF06686">
    <property type="entry name" value="SpoIIIAC"/>
    <property type="match status" value="2"/>
</dbReference>
<dbReference type="Proteomes" id="UP000476820">
    <property type="component" value="Unassembled WGS sequence"/>
</dbReference>
<feature type="transmembrane region" description="Helical" evidence="1">
    <location>
        <begin position="31"/>
        <end position="54"/>
    </location>
</feature>
<dbReference type="AlphaFoldDB" id="A0A093VZZ9"/>
<dbReference type="EMBL" id="SWOV01000004">
    <property type="protein sequence ID" value="NFF86761.1"/>
    <property type="molecule type" value="Genomic_DNA"/>
</dbReference>
<dbReference type="EMBL" id="SGKU01000001">
    <property type="protein sequence ID" value="NFA41039.1"/>
    <property type="molecule type" value="Genomic_DNA"/>
</dbReference>
<evidence type="ECO:0000313" key="3">
    <source>
        <dbReference type="EMBL" id="NFF86761.1"/>
    </source>
</evidence>
<dbReference type="OMA" id="GAQICRD"/>
<feature type="transmembrane region" description="Helical" evidence="1">
    <location>
        <begin position="104"/>
        <end position="124"/>
    </location>
</feature>
<dbReference type="InterPro" id="IPR014211">
    <property type="entry name" value="Spore_III_AD"/>
</dbReference>
<keyword evidence="1" id="KW-0812">Transmembrane</keyword>
<evidence type="ECO:0000313" key="4">
    <source>
        <dbReference type="EMBL" id="NFN33624.1"/>
    </source>
</evidence>
<comment type="caution">
    <text evidence="2">The sequence shown here is derived from an EMBL/GenBank/DDBJ whole genome shotgun (WGS) entry which is preliminary data.</text>
</comment>
<evidence type="ECO:0000313" key="7">
    <source>
        <dbReference type="Proteomes" id="UP000476820"/>
    </source>
</evidence>
<dbReference type="OrthoDB" id="1682150at2"/>
<organism evidence="2 5">
    <name type="scientific">Clostridium botulinum</name>
    <dbReference type="NCBI Taxonomy" id="1491"/>
    <lineage>
        <taxon>Bacteria</taxon>
        <taxon>Bacillati</taxon>
        <taxon>Bacillota</taxon>
        <taxon>Clostridia</taxon>
        <taxon>Eubacteriales</taxon>
        <taxon>Clostridiaceae</taxon>
        <taxon>Clostridium</taxon>
    </lineage>
</organism>
<keyword evidence="1" id="KW-0472">Membrane</keyword>
<reference evidence="2 5" key="1">
    <citation type="submission" date="2019-02" db="EMBL/GenBank/DDBJ databases">
        <title>Genome sequencing of Clostridium botulinum clinical isolates.</title>
        <authorList>
            <person name="Brunt J."/>
            <person name="Van Vliet A.H.M."/>
            <person name="Stringer S.C."/>
            <person name="Grant K.A."/>
            <person name="Carter A.C."/>
            <person name="Peck M.W."/>
        </authorList>
    </citation>
    <scope>NUCLEOTIDE SEQUENCE [LARGE SCALE GENOMIC DNA]</scope>
    <source>
        <strain evidence="2 5">H113700579</strain>
    </source>
</reference>
<dbReference type="InterPro" id="IPR025664">
    <property type="entry name" value="Spore_III_AC/AD"/>
</dbReference>